<protein>
    <submittedName>
        <fullName evidence="1">Uncharacterized protein</fullName>
    </submittedName>
</protein>
<keyword evidence="2" id="KW-1185">Reference proteome</keyword>
<evidence type="ECO:0000313" key="1">
    <source>
        <dbReference type="EMBL" id="EYC39552.1"/>
    </source>
</evidence>
<comment type="caution">
    <text evidence="1">The sequence shown here is derived from an EMBL/GenBank/DDBJ whole genome shotgun (WGS) entry which is preliminary data.</text>
</comment>
<name>A0A016WJY2_9BILA</name>
<gene>
    <name evidence="1" type="primary">Acey_s0651.g1143</name>
    <name evidence="1" type="ORF">Y032_0651g1143</name>
</gene>
<dbReference type="Proteomes" id="UP000024635">
    <property type="component" value="Unassembled WGS sequence"/>
</dbReference>
<accession>A0A016WJY2</accession>
<proteinExistence type="predicted"/>
<organism evidence="1 2">
    <name type="scientific">Ancylostoma ceylanicum</name>
    <dbReference type="NCBI Taxonomy" id="53326"/>
    <lineage>
        <taxon>Eukaryota</taxon>
        <taxon>Metazoa</taxon>
        <taxon>Ecdysozoa</taxon>
        <taxon>Nematoda</taxon>
        <taxon>Chromadorea</taxon>
        <taxon>Rhabditida</taxon>
        <taxon>Rhabditina</taxon>
        <taxon>Rhabditomorpha</taxon>
        <taxon>Strongyloidea</taxon>
        <taxon>Ancylostomatidae</taxon>
        <taxon>Ancylostomatinae</taxon>
        <taxon>Ancylostoma</taxon>
    </lineage>
</organism>
<reference evidence="2" key="1">
    <citation type="journal article" date="2015" name="Nat. Genet.">
        <title>The genome and transcriptome of the zoonotic hookworm Ancylostoma ceylanicum identify infection-specific gene families.</title>
        <authorList>
            <person name="Schwarz E.M."/>
            <person name="Hu Y."/>
            <person name="Antoshechkin I."/>
            <person name="Miller M.M."/>
            <person name="Sternberg P.W."/>
            <person name="Aroian R.V."/>
        </authorList>
    </citation>
    <scope>NUCLEOTIDE SEQUENCE</scope>
    <source>
        <strain evidence="2">HY135</strain>
    </source>
</reference>
<evidence type="ECO:0000313" key="2">
    <source>
        <dbReference type="Proteomes" id="UP000024635"/>
    </source>
</evidence>
<sequence>MRAFDSRAPVKDEAIGTNLIALVGSAKHLTSSEHRRSLECVFDLYSDWRGHPMINVNALSSQTPMVPIYRSGGWMAWLTMGAIEKSTV</sequence>
<dbReference type="EMBL" id="JARK01000251">
    <property type="protein sequence ID" value="EYC39552.1"/>
    <property type="molecule type" value="Genomic_DNA"/>
</dbReference>
<dbReference type="AlphaFoldDB" id="A0A016WJY2"/>